<evidence type="ECO:0000256" key="7">
    <source>
        <dbReference type="ARBA" id="ARBA00047472"/>
    </source>
</evidence>
<comment type="function">
    <text evidence="8">Catalyzes the dehydration of the S-form of NAD(P)HX at the expense of ATP, which is converted to ADP. Together with NAD(P)HX epimerase, which catalyzes the epimerization of the S- and R-forms, the enzyme allows the repair of both epimers of NAD(P)HX, a damaged form of NAD(P)H that is a result of enzymatic or heat-dependent hydration.</text>
</comment>
<keyword evidence="11" id="KW-1185">Reference proteome</keyword>
<dbReference type="GO" id="GO:0046496">
    <property type="term" value="P:nicotinamide nucleotide metabolic process"/>
    <property type="evidence" value="ECO:0007669"/>
    <property type="project" value="UniProtKB-UniRule"/>
</dbReference>
<comment type="cofactor">
    <cofactor evidence="8">
        <name>Mg(2+)</name>
        <dbReference type="ChEBI" id="CHEBI:18420"/>
    </cofactor>
</comment>
<dbReference type="GO" id="GO:0005737">
    <property type="term" value="C:cytoplasm"/>
    <property type="evidence" value="ECO:0007669"/>
    <property type="project" value="UniProtKB-SubCell"/>
</dbReference>
<dbReference type="NCBIfam" id="TIGR00196">
    <property type="entry name" value="yjeF_cterm"/>
    <property type="match status" value="1"/>
</dbReference>
<gene>
    <name evidence="10" type="ORF">MNAN1_000441</name>
</gene>
<dbReference type="PANTHER" id="PTHR12592">
    <property type="entry name" value="ATP-DEPENDENT (S)-NAD(P)H-HYDRATE DEHYDRATASE FAMILY MEMBER"/>
    <property type="match status" value="1"/>
</dbReference>
<dbReference type="SUPFAM" id="SSF53613">
    <property type="entry name" value="Ribokinase-like"/>
    <property type="match status" value="1"/>
</dbReference>
<dbReference type="CDD" id="cd01171">
    <property type="entry name" value="YXKO-related"/>
    <property type="match status" value="1"/>
</dbReference>
<dbReference type="EMBL" id="CP119892">
    <property type="protein sequence ID" value="WFD25481.1"/>
    <property type="molecule type" value="Genomic_DNA"/>
</dbReference>
<evidence type="ECO:0000256" key="5">
    <source>
        <dbReference type="ARBA" id="ARBA00023027"/>
    </source>
</evidence>
<reference evidence="10" key="1">
    <citation type="submission" date="2023-03" db="EMBL/GenBank/DDBJ databases">
        <title>Mating type loci evolution in Malassezia.</title>
        <authorList>
            <person name="Coelho M.A."/>
        </authorList>
    </citation>
    <scope>NUCLEOTIDE SEQUENCE</scope>
    <source>
        <strain evidence="10">CBS 9557</strain>
    </source>
</reference>
<keyword evidence="2 8" id="KW-0547">Nucleotide-binding</keyword>
<dbReference type="GO" id="GO:0110051">
    <property type="term" value="P:metabolite repair"/>
    <property type="evidence" value="ECO:0007669"/>
    <property type="project" value="TreeGrafter"/>
</dbReference>
<keyword evidence="6 8" id="KW-0456">Lyase</keyword>
<evidence type="ECO:0000256" key="8">
    <source>
        <dbReference type="HAMAP-Rule" id="MF_03157"/>
    </source>
</evidence>
<dbReference type="PROSITE" id="PS51383">
    <property type="entry name" value="YJEF_C_3"/>
    <property type="match status" value="1"/>
</dbReference>
<feature type="binding site" evidence="8">
    <location>
        <begin position="164"/>
        <end position="170"/>
    </location>
    <ligand>
        <name>(6S)-NADPHX</name>
        <dbReference type="ChEBI" id="CHEBI:64076"/>
    </ligand>
</feature>
<keyword evidence="8" id="KW-0963">Cytoplasm</keyword>
<accession>A0AAF0EIT6</accession>
<comment type="subcellular location">
    <subcellularLocation>
        <location evidence="8">Cytoplasm</location>
    </subcellularLocation>
</comment>
<dbReference type="GO" id="GO:0047453">
    <property type="term" value="F:ATP-dependent NAD(P)H-hydrate dehydratase activity"/>
    <property type="evidence" value="ECO:0007669"/>
    <property type="project" value="UniProtKB-UniRule"/>
</dbReference>
<comment type="catalytic activity">
    <reaction evidence="7 8">
        <text>(6S)-NADPHX + ATP = ADP + phosphate + NADPH + H(+)</text>
        <dbReference type="Rhea" id="RHEA:32231"/>
        <dbReference type="ChEBI" id="CHEBI:15378"/>
        <dbReference type="ChEBI" id="CHEBI:30616"/>
        <dbReference type="ChEBI" id="CHEBI:43474"/>
        <dbReference type="ChEBI" id="CHEBI:57783"/>
        <dbReference type="ChEBI" id="CHEBI:64076"/>
        <dbReference type="ChEBI" id="CHEBI:456216"/>
        <dbReference type="EC" id="4.2.1.93"/>
    </reaction>
</comment>
<name>A0AAF0EIT6_9BASI</name>
<dbReference type="FunFam" id="3.40.1190.20:FF:000023">
    <property type="entry name" value="ATP-dependent (S)-NAD(P)H-hydrate dehydratase"/>
    <property type="match status" value="1"/>
</dbReference>
<sequence length="313" mass="34051">MTVSRQWVSQVKAIISPLLPELHKGQAGRVCVLGGCREYTGAPYYASMSSMRLGCDMSFTVCAPEAAPAIKSYSPDLIVHPVLDQNKSQDDVRSELRTLFQRLHSVIIGPGLGRDDYMQSFARVAIEVARESDLYMVIDADGLWLVQNTPEVIQGYRRAVLTPNVVEFQRLCRAVSNLQGVEASQNAAQQLSSALGGPTILEKGHVDRIATEQEVVECDIEGGLKRCGGQGDFLSGTLGTFLAWAQRYEERAAAGETLPEIPSSRLPQVAALGASMVTRTASKLAFAQYQRSMLANDMMSKVGPAYEQLFGST</sequence>
<feature type="binding site" evidence="8">
    <location>
        <begin position="203"/>
        <end position="207"/>
    </location>
    <ligand>
        <name>ATP</name>
        <dbReference type="ChEBI" id="CHEBI:30616"/>
    </ligand>
</feature>
<evidence type="ECO:0000313" key="10">
    <source>
        <dbReference type="EMBL" id="WFD25481.1"/>
    </source>
</evidence>
<organism evidence="10 11">
    <name type="scientific">Malassezia nana</name>
    <dbReference type="NCBI Taxonomy" id="180528"/>
    <lineage>
        <taxon>Eukaryota</taxon>
        <taxon>Fungi</taxon>
        <taxon>Dikarya</taxon>
        <taxon>Basidiomycota</taxon>
        <taxon>Ustilaginomycotina</taxon>
        <taxon>Malasseziomycetes</taxon>
        <taxon>Malasseziales</taxon>
        <taxon>Malasseziaceae</taxon>
        <taxon>Malassezia</taxon>
    </lineage>
</organism>
<dbReference type="PANTHER" id="PTHR12592:SF0">
    <property type="entry name" value="ATP-DEPENDENT (S)-NAD(P)H-HYDRATE DEHYDRATASE"/>
    <property type="match status" value="1"/>
</dbReference>
<keyword evidence="1 8" id="KW-0597">Phosphoprotein</keyword>
<feature type="domain" description="YjeF C-terminal" evidence="9">
    <location>
        <begin position="7"/>
        <end position="309"/>
    </location>
</feature>
<dbReference type="AlphaFoldDB" id="A0AAF0EIT6"/>
<feature type="binding site" evidence="8">
    <location>
        <position position="111"/>
    </location>
    <ligand>
        <name>(6S)-NADPHX</name>
        <dbReference type="ChEBI" id="CHEBI:64076"/>
    </ligand>
</feature>
<dbReference type="GO" id="GO:0005524">
    <property type="term" value="F:ATP binding"/>
    <property type="evidence" value="ECO:0007669"/>
    <property type="project" value="UniProtKB-KW"/>
</dbReference>
<evidence type="ECO:0000313" key="11">
    <source>
        <dbReference type="Proteomes" id="UP001213623"/>
    </source>
</evidence>
<evidence type="ECO:0000259" key="9">
    <source>
        <dbReference type="PROSITE" id="PS51383"/>
    </source>
</evidence>
<dbReference type="Pfam" id="PF01256">
    <property type="entry name" value="Carb_kinase"/>
    <property type="match status" value="1"/>
</dbReference>
<dbReference type="InterPro" id="IPR000631">
    <property type="entry name" value="CARKD"/>
</dbReference>
<protein>
    <recommendedName>
        <fullName evidence="8">ATP-dependent (S)-NAD(P)H-hydrate dehydratase</fullName>
        <ecNumber evidence="8">4.2.1.93</ecNumber>
    </recommendedName>
    <alternativeName>
        <fullName evidence="8">ATP-dependent NAD(P)HX dehydratase</fullName>
    </alternativeName>
</protein>
<evidence type="ECO:0000256" key="2">
    <source>
        <dbReference type="ARBA" id="ARBA00022741"/>
    </source>
</evidence>
<dbReference type="HAMAP" id="MF_01965">
    <property type="entry name" value="NADHX_dehydratase"/>
    <property type="match status" value="1"/>
</dbReference>
<dbReference type="Gene3D" id="3.40.1190.20">
    <property type="match status" value="1"/>
</dbReference>
<evidence type="ECO:0000256" key="6">
    <source>
        <dbReference type="ARBA" id="ARBA00023239"/>
    </source>
</evidence>
<dbReference type="Proteomes" id="UP001213623">
    <property type="component" value="Chromosome 1"/>
</dbReference>
<proteinExistence type="inferred from homology"/>
<keyword evidence="4" id="KW-0521">NADP</keyword>
<dbReference type="InterPro" id="IPR029056">
    <property type="entry name" value="Ribokinase-like"/>
</dbReference>
<evidence type="ECO:0000256" key="1">
    <source>
        <dbReference type="ARBA" id="ARBA00022553"/>
    </source>
</evidence>
<comment type="catalytic activity">
    <reaction evidence="8">
        <text>(6S)-NADHX + ATP = ADP + phosphate + NADH + H(+)</text>
        <dbReference type="Rhea" id="RHEA:19017"/>
        <dbReference type="ChEBI" id="CHEBI:15378"/>
        <dbReference type="ChEBI" id="CHEBI:30616"/>
        <dbReference type="ChEBI" id="CHEBI:43474"/>
        <dbReference type="ChEBI" id="CHEBI:57945"/>
        <dbReference type="ChEBI" id="CHEBI:64074"/>
        <dbReference type="ChEBI" id="CHEBI:456216"/>
        <dbReference type="EC" id="4.2.1.93"/>
    </reaction>
</comment>
<feature type="binding site" evidence="8">
    <location>
        <position position="232"/>
    </location>
    <ligand>
        <name>(6S)-NADPHX</name>
        <dbReference type="ChEBI" id="CHEBI:64076"/>
    </ligand>
</feature>
<feature type="binding site" evidence="8">
    <location>
        <begin position="222"/>
        <end position="231"/>
    </location>
    <ligand>
        <name>ATP</name>
        <dbReference type="ChEBI" id="CHEBI:30616"/>
    </ligand>
</feature>
<evidence type="ECO:0000256" key="3">
    <source>
        <dbReference type="ARBA" id="ARBA00022840"/>
    </source>
</evidence>
<comment type="similarity">
    <text evidence="8">Belongs to the NnrD/CARKD family.</text>
</comment>
<evidence type="ECO:0000256" key="4">
    <source>
        <dbReference type="ARBA" id="ARBA00022857"/>
    </source>
</evidence>
<keyword evidence="3 8" id="KW-0067">ATP-binding</keyword>
<keyword evidence="5 8" id="KW-0520">NAD</keyword>
<dbReference type="EC" id="4.2.1.93" evidence="8"/>